<comment type="subcellular location">
    <subcellularLocation>
        <location evidence="1">Cell outer membrane</location>
    </subcellularLocation>
</comment>
<dbReference type="GO" id="GO:0009279">
    <property type="term" value="C:cell outer membrane"/>
    <property type="evidence" value="ECO:0007669"/>
    <property type="project" value="UniProtKB-SubCell"/>
</dbReference>
<evidence type="ECO:0000256" key="1">
    <source>
        <dbReference type="ARBA" id="ARBA00004442"/>
    </source>
</evidence>
<dbReference type="Pfam" id="PF14322">
    <property type="entry name" value="SusD-like_3"/>
    <property type="match status" value="1"/>
</dbReference>
<dbReference type="Pfam" id="PF07980">
    <property type="entry name" value="SusD_RagB"/>
    <property type="match status" value="1"/>
</dbReference>
<keyword evidence="5" id="KW-0998">Cell outer membrane</keyword>
<evidence type="ECO:0000259" key="7">
    <source>
        <dbReference type="Pfam" id="PF14322"/>
    </source>
</evidence>
<keyword evidence="9" id="KW-1185">Reference proteome</keyword>
<gene>
    <name evidence="8" type="ORF">KK083_29385</name>
</gene>
<organism evidence="8 9">
    <name type="scientific">Chryseosolibacter histidini</name>
    <dbReference type="NCBI Taxonomy" id="2782349"/>
    <lineage>
        <taxon>Bacteria</taxon>
        <taxon>Pseudomonadati</taxon>
        <taxon>Bacteroidota</taxon>
        <taxon>Cytophagia</taxon>
        <taxon>Cytophagales</taxon>
        <taxon>Chryseotaleaceae</taxon>
        <taxon>Chryseosolibacter</taxon>
    </lineage>
</organism>
<evidence type="ECO:0000259" key="6">
    <source>
        <dbReference type="Pfam" id="PF07980"/>
    </source>
</evidence>
<reference evidence="8 9" key="1">
    <citation type="submission" date="2021-05" db="EMBL/GenBank/DDBJ databases">
        <title>A Polyphasic approach of four new species of the genus Ohtaekwangia: Ohtaekwangia histidinii sp. nov., Ohtaekwangia cretensis sp. nov., Ohtaekwangia indiensis sp. nov., Ohtaekwangia reichenbachii sp. nov. from diverse environment.</title>
        <authorList>
            <person name="Octaviana S."/>
        </authorList>
    </citation>
    <scope>NUCLEOTIDE SEQUENCE [LARGE SCALE GENOMIC DNA]</scope>
    <source>
        <strain evidence="8 9">PWU4</strain>
    </source>
</reference>
<keyword evidence="3" id="KW-0732">Signal</keyword>
<feature type="domain" description="RagB/SusD" evidence="6">
    <location>
        <begin position="344"/>
        <end position="473"/>
    </location>
</feature>
<evidence type="ECO:0000256" key="3">
    <source>
        <dbReference type="ARBA" id="ARBA00022729"/>
    </source>
</evidence>
<sequence length="474" mass="52524">MNSKMYFHKLIGNLLHVISVTGITFMGASCDEFVAIDPPKNQISGSTVFTNNSTVTSAISAIYIEMMSNSGFMSGGSSSLTVLAGISSDELINFQTNADYVGFSNNAILPKNSILKSQLWDTGYKYIFYANSILDGLNGSTGITPDLKKQVEGEAYFVRAFCNFYLVNLFGDIPVITTTDYRVNRIASRAPSNTVYDQIIADLQQAQTLLSNDYSFSGGKRIRPNRWAATALLARVYLYLQDWGKAEALSTEVISNTQVYTLKDINSVFLANSSEAIWQLMPVQSGFNTNEGAIFISSSTPQVAALTNDLLSAFEPNDNRKAAWVGSVTVGSNIFHFPYKYKVKAGSVITEYSMILRLAEQYLIRAESRAQQSKIDDAISDVDALRVRAGLPPIKQTNPGITKPDLLVAIEKERRIELFSEWGHRWLDLKRTARADEIMRLIKGSNWESTDVLYPIPQGERENNPSLSQNAGYN</sequence>
<evidence type="ECO:0000313" key="8">
    <source>
        <dbReference type="EMBL" id="MBT1701042.1"/>
    </source>
</evidence>
<comment type="caution">
    <text evidence="8">The sequence shown here is derived from an EMBL/GenBank/DDBJ whole genome shotgun (WGS) entry which is preliminary data.</text>
</comment>
<dbReference type="PROSITE" id="PS51257">
    <property type="entry name" value="PROKAR_LIPOPROTEIN"/>
    <property type="match status" value="1"/>
</dbReference>
<name>A0AAP2DTQ1_9BACT</name>
<feature type="domain" description="SusD-like N-terminal" evidence="7">
    <location>
        <begin position="116"/>
        <end position="238"/>
    </location>
</feature>
<protein>
    <submittedName>
        <fullName evidence="8">RagB/SusD family nutrient uptake outer membrane protein</fullName>
    </submittedName>
</protein>
<dbReference type="InterPro" id="IPR012944">
    <property type="entry name" value="SusD_RagB_dom"/>
</dbReference>
<dbReference type="SUPFAM" id="SSF48452">
    <property type="entry name" value="TPR-like"/>
    <property type="match status" value="1"/>
</dbReference>
<dbReference type="RefSeq" id="WP_254169729.1">
    <property type="nucleotide sequence ID" value="NZ_JAHESF010000055.1"/>
</dbReference>
<dbReference type="InterPro" id="IPR033985">
    <property type="entry name" value="SusD-like_N"/>
</dbReference>
<dbReference type="Proteomes" id="UP001319200">
    <property type="component" value="Unassembled WGS sequence"/>
</dbReference>
<keyword evidence="4" id="KW-0472">Membrane</keyword>
<evidence type="ECO:0000256" key="2">
    <source>
        <dbReference type="ARBA" id="ARBA00006275"/>
    </source>
</evidence>
<evidence type="ECO:0000256" key="5">
    <source>
        <dbReference type="ARBA" id="ARBA00023237"/>
    </source>
</evidence>
<dbReference type="EMBL" id="JAHESF010000055">
    <property type="protein sequence ID" value="MBT1701042.1"/>
    <property type="molecule type" value="Genomic_DNA"/>
</dbReference>
<proteinExistence type="inferred from homology"/>
<evidence type="ECO:0000256" key="4">
    <source>
        <dbReference type="ARBA" id="ARBA00023136"/>
    </source>
</evidence>
<dbReference type="Gene3D" id="1.25.40.390">
    <property type="match status" value="1"/>
</dbReference>
<dbReference type="CDD" id="cd08977">
    <property type="entry name" value="SusD"/>
    <property type="match status" value="1"/>
</dbReference>
<dbReference type="InterPro" id="IPR011990">
    <property type="entry name" value="TPR-like_helical_dom_sf"/>
</dbReference>
<evidence type="ECO:0000313" key="9">
    <source>
        <dbReference type="Proteomes" id="UP001319200"/>
    </source>
</evidence>
<comment type="similarity">
    <text evidence="2">Belongs to the SusD family.</text>
</comment>
<dbReference type="AlphaFoldDB" id="A0AAP2DTQ1"/>
<accession>A0AAP2DTQ1</accession>